<comment type="caution">
    <text evidence="2">The sequence shown here is derived from an EMBL/GenBank/DDBJ whole genome shotgun (WGS) entry which is preliminary data.</text>
</comment>
<organism evidence="2 3">
    <name type="scientific">Racocetra fulgida</name>
    <dbReference type="NCBI Taxonomy" id="60492"/>
    <lineage>
        <taxon>Eukaryota</taxon>
        <taxon>Fungi</taxon>
        <taxon>Fungi incertae sedis</taxon>
        <taxon>Mucoromycota</taxon>
        <taxon>Glomeromycotina</taxon>
        <taxon>Glomeromycetes</taxon>
        <taxon>Diversisporales</taxon>
        <taxon>Gigasporaceae</taxon>
        <taxon>Racocetra</taxon>
    </lineage>
</organism>
<evidence type="ECO:0000313" key="2">
    <source>
        <dbReference type="EMBL" id="CAG8747665.1"/>
    </source>
</evidence>
<evidence type="ECO:0000259" key="1">
    <source>
        <dbReference type="Pfam" id="PF25431"/>
    </source>
</evidence>
<protein>
    <submittedName>
        <fullName evidence="2">4596_t:CDS:1</fullName>
    </submittedName>
</protein>
<dbReference type="OrthoDB" id="2400887at2759"/>
<dbReference type="Proteomes" id="UP000789396">
    <property type="component" value="Unassembled WGS sequence"/>
</dbReference>
<proteinExistence type="predicted"/>
<evidence type="ECO:0000313" key="3">
    <source>
        <dbReference type="Proteomes" id="UP000789396"/>
    </source>
</evidence>
<accession>A0A9N9IQY4</accession>
<dbReference type="InterPro" id="IPR057456">
    <property type="entry name" value="Znf_C17orf113"/>
</dbReference>
<keyword evidence="3" id="KW-1185">Reference proteome</keyword>
<dbReference type="Pfam" id="PF25431">
    <property type="entry name" value="zf-C17orf113"/>
    <property type="match status" value="1"/>
</dbReference>
<feature type="domain" description="C17orf113 probable zinc finger" evidence="1">
    <location>
        <begin position="3"/>
        <end position="51"/>
    </location>
</feature>
<feature type="non-terminal residue" evidence="2">
    <location>
        <position position="139"/>
    </location>
</feature>
<sequence>YCEIDGTLLMFCKWCKEAKYDNTFTRGTSIFKKDIVKRHEEKDQKHQKAKEQLGPMITDRLFESDLKIIHQMKCVYFVAKKHLSFNIYPDLCSLIMKCNSISLTPQPLKFPSQQLNESNNYSNYLNSTAARKFAEAIVH</sequence>
<reference evidence="2" key="1">
    <citation type="submission" date="2021-06" db="EMBL/GenBank/DDBJ databases">
        <authorList>
            <person name="Kallberg Y."/>
            <person name="Tangrot J."/>
            <person name="Rosling A."/>
        </authorList>
    </citation>
    <scope>NUCLEOTIDE SEQUENCE</scope>
    <source>
        <strain evidence="2">IN212</strain>
    </source>
</reference>
<name>A0A9N9IQY4_9GLOM</name>
<dbReference type="EMBL" id="CAJVPZ010034819">
    <property type="protein sequence ID" value="CAG8747665.1"/>
    <property type="molecule type" value="Genomic_DNA"/>
</dbReference>
<gene>
    <name evidence="2" type="ORF">RFULGI_LOCUS13364</name>
</gene>
<dbReference type="AlphaFoldDB" id="A0A9N9IQY4"/>
<feature type="non-terminal residue" evidence="2">
    <location>
        <position position="1"/>
    </location>
</feature>